<accession>K7A9E9</accession>
<dbReference type="HOGENOM" id="CLU_1169783_0_0_6"/>
<evidence type="ECO:0000313" key="3">
    <source>
        <dbReference type="Proteomes" id="UP000011864"/>
    </source>
</evidence>
<gene>
    <name evidence="2" type="ORF">C427_1840</name>
</gene>
<dbReference type="PATRIC" id="fig|1129794.4.peg.1822"/>
<reference evidence="2 3" key="1">
    <citation type="journal article" date="2013" name="Genome Announc.">
        <title>Complete Genome Sequence of Glaciecola psychrophila Strain 170T.</title>
        <authorList>
            <person name="Yin J."/>
            <person name="Chen J."/>
            <person name="Liu G."/>
            <person name="Yu Y."/>
            <person name="Song L."/>
            <person name="Wang X."/>
            <person name="Qu X."/>
        </authorList>
    </citation>
    <scope>NUCLEOTIDE SEQUENCE [LARGE SCALE GENOMIC DNA]</scope>
    <source>
        <strain evidence="2 3">170</strain>
    </source>
</reference>
<organism evidence="2 3">
    <name type="scientific">Paraglaciecola psychrophila 170</name>
    <dbReference type="NCBI Taxonomy" id="1129794"/>
    <lineage>
        <taxon>Bacteria</taxon>
        <taxon>Pseudomonadati</taxon>
        <taxon>Pseudomonadota</taxon>
        <taxon>Gammaproteobacteria</taxon>
        <taxon>Alteromonadales</taxon>
        <taxon>Alteromonadaceae</taxon>
        <taxon>Paraglaciecola</taxon>
    </lineage>
</organism>
<feature type="transmembrane region" description="Helical" evidence="1">
    <location>
        <begin position="56"/>
        <end position="79"/>
    </location>
</feature>
<proteinExistence type="predicted"/>
<dbReference type="AlphaFoldDB" id="K7A9E9"/>
<dbReference type="EMBL" id="CP003837">
    <property type="protein sequence ID" value="AGH43949.1"/>
    <property type="molecule type" value="Genomic_DNA"/>
</dbReference>
<feature type="transmembrane region" description="Helical" evidence="1">
    <location>
        <begin position="167"/>
        <end position="182"/>
    </location>
</feature>
<evidence type="ECO:0000313" key="2">
    <source>
        <dbReference type="EMBL" id="AGH43949.1"/>
    </source>
</evidence>
<feature type="transmembrane region" description="Helical" evidence="1">
    <location>
        <begin position="188"/>
        <end position="204"/>
    </location>
</feature>
<feature type="transmembrane region" description="Helical" evidence="1">
    <location>
        <begin position="99"/>
        <end position="117"/>
    </location>
</feature>
<dbReference type="Proteomes" id="UP000011864">
    <property type="component" value="Chromosome"/>
</dbReference>
<keyword evidence="1" id="KW-0472">Membrane</keyword>
<dbReference type="KEGG" id="gps:C427_1840"/>
<keyword evidence="1" id="KW-0812">Transmembrane</keyword>
<dbReference type="eggNOG" id="COG5373">
    <property type="taxonomic scope" value="Bacteria"/>
</dbReference>
<keyword evidence="3" id="KW-1185">Reference proteome</keyword>
<sequence>MFPYFPAPALLSLKCTLVVASIGALIFCSRKLLSRFSSDINREVKFSHLLRPAESIWINIFVLSLLWVQLGVWSAMAILPLQVMLLTKSYRSVCNTTEIMVYVAGAAIFAICLLGINEVQSLSFRELPNYAKVALLLAFVECWLFAEYYRRIGRVGVLAKLAEQLRLGFYLIIPLAFLPSVLKHYMELSALALWCSAIIAYGLGRGVKHPFIRKEAFIIFASAALYNLVFYVDVYHS</sequence>
<keyword evidence="1" id="KW-1133">Transmembrane helix</keyword>
<dbReference type="OrthoDB" id="6379269at2"/>
<feature type="transmembrane region" description="Helical" evidence="1">
    <location>
        <begin position="216"/>
        <end position="234"/>
    </location>
</feature>
<protein>
    <submittedName>
        <fullName evidence="2">Uncharacterized protein</fullName>
    </submittedName>
</protein>
<evidence type="ECO:0000256" key="1">
    <source>
        <dbReference type="SAM" id="Phobius"/>
    </source>
</evidence>
<dbReference type="STRING" id="1129794.C427_1840"/>
<name>K7A9E9_9ALTE</name>